<evidence type="ECO:0000256" key="1">
    <source>
        <dbReference type="ARBA" id="ARBA00005180"/>
    </source>
</evidence>
<evidence type="ECO:0000256" key="10">
    <source>
        <dbReference type="ARBA" id="ARBA00031082"/>
    </source>
</evidence>
<evidence type="ECO:0000313" key="19">
    <source>
        <dbReference type="Proteomes" id="UP000001574"/>
    </source>
</evidence>
<dbReference type="KEGG" id="mav:MAV_4285"/>
<protein>
    <recommendedName>
        <fullName evidence="13 15">Uracil phosphoribosyltransferase</fullName>
        <ecNumber evidence="3 15">2.4.2.9</ecNumber>
    </recommendedName>
    <alternativeName>
        <fullName evidence="10 15">UMP pyrophosphorylase</fullName>
    </alternativeName>
    <alternativeName>
        <fullName evidence="14 15">UPRTase</fullName>
    </alternativeName>
</protein>
<evidence type="ECO:0000256" key="3">
    <source>
        <dbReference type="ARBA" id="ARBA00011894"/>
    </source>
</evidence>
<gene>
    <name evidence="15" type="primary">upp</name>
    <name evidence="18" type="ordered locus">MAV_4285</name>
</gene>
<dbReference type="GO" id="GO:0004845">
    <property type="term" value="F:uracil phosphoribosyltransferase activity"/>
    <property type="evidence" value="ECO:0007669"/>
    <property type="project" value="UniProtKB-UniRule"/>
</dbReference>
<feature type="compositionally biased region" description="Low complexity" evidence="16">
    <location>
        <begin position="257"/>
        <end position="276"/>
    </location>
</feature>
<feature type="binding site" evidence="15">
    <location>
        <position position="244"/>
    </location>
    <ligand>
        <name>5-phospho-alpha-D-ribose 1-diphosphate</name>
        <dbReference type="ChEBI" id="CHEBI:58017"/>
    </ligand>
</feature>
<dbReference type="GO" id="GO:0044206">
    <property type="term" value="P:UMP salvage"/>
    <property type="evidence" value="ECO:0007669"/>
    <property type="project" value="UniProtKB-UniRule"/>
</dbReference>
<dbReference type="InterPro" id="IPR050054">
    <property type="entry name" value="UPRTase/APRTase"/>
</dbReference>
<keyword evidence="5 15" id="KW-0328">Glycosyltransferase</keyword>
<dbReference type="FunFam" id="3.40.50.2020:FF:000003">
    <property type="entry name" value="Uracil phosphoribosyltransferase"/>
    <property type="match status" value="1"/>
</dbReference>
<feature type="binding site" evidence="15">
    <location>
        <begin position="175"/>
        <end position="183"/>
    </location>
    <ligand>
        <name>5-phospho-alpha-D-ribose 1-diphosphate</name>
        <dbReference type="ChEBI" id="CHEBI:58017"/>
    </ligand>
</feature>
<evidence type="ECO:0000256" key="9">
    <source>
        <dbReference type="ARBA" id="ARBA00023134"/>
    </source>
</evidence>
<dbReference type="SUPFAM" id="SSF53271">
    <property type="entry name" value="PRTase-like"/>
    <property type="match status" value="1"/>
</dbReference>
<evidence type="ECO:0000256" key="2">
    <source>
        <dbReference type="ARBA" id="ARBA00009516"/>
    </source>
</evidence>
<evidence type="ECO:0000256" key="6">
    <source>
        <dbReference type="ARBA" id="ARBA00022679"/>
    </source>
</evidence>
<dbReference type="GO" id="GO:0005737">
    <property type="term" value="C:cytoplasm"/>
    <property type="evidence" value="ECO:0007669"/>
    <property type="project" value="UniProtKB-ARBA"/>
</dbReference>
<comment type="catalytic activity">
    <reaction evidence="11 15">
        <text>UMP + diphosphate = 5-phospho-alpha-D-ribose 1-diphosphate + uracil</text>
        <dbReference type="Rhea" id="RHEA:13017"/>
        <dbReference type="ChEBI" id="CHEBI:17568"/>
        <dbReference type="ChEBI" id="CHEBI:33019"/>
        <dbReference type="ChEBI" id="CHEBI:57865"/>
        <dbReference type="ChEBI" id="CHEBI:58017"/>
        <dbReference type="EC" id="2.4.2.9"/>
    </reaction>
</comment>
<dbReference type="InterPro" id="IPR000836">
    <property type="entry name" value="PRTase_dom"/>
</dbReference>
<reference evidence="18 19" key="1">
    <citation type="submission" date="2006-10" db="EMBL/GenBank/DDBJ databases">
        <authorList>
            <person name="Fleischmann R.D."/>
            <person name="Dodson R.J."/>
            <person name="Haft D.H."/>
            <person name="Merkel J.S."/>
            <person name="Nelson W.C."/>
            <person name="Fraser C.M."/>
        </authorList>
    </citation>
    <scope>NUCLEOTIDE SEQUENCE [LARGE SCALE GENOMIC DNA]</scope>
    <source>
        <strain evidence="18 19">104</strain>
    </source>
</reference>
<dbReference type="GO" id="GO:0006223">
    <property type="term" value="P:uracil salvage"/>
    <property type="evidence" value="ECO:0007669"/>
    <property type="project" value="InterPro"/>
</dbReference>
<feature type="binding site" evidence="15">
    <location>
        <position position="238"/>
    </location>
    <ligand>
        <name>uracil</name>
        <dbReference type="ChEBI" id="CHEBI:17568"/>
    </ligand>
</feature>
<feature type="binding site" evidence="15">
    <location>
        <begin position="243"/>
        <end position="245"/>
    </location>
    <ligand>
        <name>uracil</name>
        <dbReference type="ChEBI" id="CHEBI:17568"/>
    </ligand>
</feature>
<dbReference type="GO" id="GO:0000287">
    <property type="term" value="F:magnesium ion binding"/>
    <property type="evidence" value="ECO:0007669"/>
    <property type="project" value="UniProtKB-UniRule"/>
</dbReference>
<dbReference type="NCBIfam" id="NF001097">
    <property type="entry name" value="PRK00129.1"/>
    <property type="match status" value="1"/>
</dbReference>
<evidence type="ECO:0000256" key="15">
    <source>
        <dbReference type="HAMAP-Rule" id="MF_01218"/>
    </source>
</evidence>
<evidence type="ECO:0000256" key="5">
    <source>
        <dbReference type="ARBA" id="ARBA00022676"/>
    </source>
</evidence>
<dbReference type="NCBIfam" id="TIGR01091">
    <property type="entry name" value="upp"/>
    <property type="match status" value="1"/>
</dbReference>
<feature type="binding site" evidence="15">
    <location>
        <position position="123"/>
    </location>
    <ligand>
        <name>5-phospho-alpha-D-ribose 1-diphosphate</name>
        <dbReference type="ChEBI" id="CHEBI:58017"/>
    </ligand>
</feature>
<dbReference type="EMBL" id="CP000479">
    <property type="protein sequence ID" value="ABK65396.1"/>
    <property type="molecule type" value="Genomic_DNA"/>
</dbReference>
<keyword evidence="6 15" id="KW-0808">Transferase</keyword>
<feature type="domain" description="Phosphoribosyltransferase" evidence="17">
    <location>
        <begin position="51"/>
        <end position="251"/>
    </location>
</feature>
<evidence type="ECO:0000259" key="17">
    <source>
        <dbReference type="Pfam" id="PF14681"/>
    </source>
</evidence>
<dbReference type="HAMAP" id="MF_01218_B">
    <property type="entry name" value="Upp_B"/>
    <property type="match status" value="1"/>
</dbReference>
<feature type="compositionally biased region" description="Low complexity" evidence="16">
    <location>
        <begin position="284"/>
        <end position="294"/>
    </location>
</feature>
<dbReference type="InterPro" id="IPR034332">
    <property type="entry name" value="Upp_B"/>
</dbReference>
<keyword evidence="9 15" id="KW-0342">GTP-binding</keyword>
<keyword evidence="7 15" id="KW-0547">Nucleotide-binding</keyword>
<evidence type="ECO:0000256" key="7">
    <source>
        <dbReference type="ARBA" id="ARBA00022741"/>
    </source>
</evidence>
<dbReference type="Proteomes" id="UP000001574">
    <property type="component" value="Chromosome"/>
</dbReference>
<feature type="binding site" evidence="15">
    <location>
        <position position="148"/>
    </location>
    <ligand>
        <name>5-phospho-alpha-D-ribose 1-diphosphate</name>
        <dbReference type="ChEBI" id="CHEBI:58017"/>
    </ligand>
</feature>
<comment type="pathway">
    <text evidence="1 15">Pyrimidine metabolism; UMP biosynthesis via salvage pathway; UMP from uracil: step 1/1.</text>
</comment>
<evidence type="ECO:0000313" key="18">
    <source>
        <dbReference type="EMBL" id="ABK65396.1"/>
    </source>
</evidence>
<evidence type="ECO:0000256" key="12">
    <source>
        <dbReference type="ARBA" id="ARBA00056901"/>
    </source>
</evidence>
<sequence length="303" mass="31853">MRRRSAFCDFDFRATRPEYTNGGKAFPAGGQACQRGFARSLYTLDQMDVCVIDHPLAAARLTVLRDERTDTAGFRAALRDLTLMLVYEASRDAPRKSVRIRTPVAAAAGTRLVNPPLLVPVLRAGLGMVDPAQAALPEAEVGFVGVARDEQTHRPVPYLAALPDKLAGRSVMVLDPMLATGGSMAHTLGLLQRRGATDITVLCVVAAPEGLAAVGETAPDARVFTAAVDKGLNKAAYIVPGLGDAGDRQFGPNLFTSSAPSRPEAPAGRGRAAAKMPGRRSARSESPSSTSPSARSRKAAPPA</sequence>
<evidence type="ECO:0000256" key="14">
    <source>
        <dbReference type="ARBA" id="ARBA00079807"/>
    </source>
</evidence>
<dbReference type="UniPathway" id="UPA00574">
    <property type="reaction ID" value="UER00636"/>
</dbReference>
<dbReference type="AlphaFoldDB" id="A0A0H2ZSS9"/>
<dbReference type="PANTHER" id="PTHR32315:SF4">
    <property type="entry name" value="URACIL PHOSPHORIBOSYLTRANSFERASE, CHLOROPLASTIC"/>
    <property type="match status" value="1"/>
</dbReference>
<comment type="similarity">
    <text evidence="2 15">Belongs to the UPRTase family.</text>
</comment>
<dbReference type="Gene3D" id="3.40.50.2020">
    <property type="match status" value="1"/>
</dbReference>
<comment type="cofactor">
    <cofactor evidence="15">
        <name>Mg(2+)</name>
        <dbReference type="ChEBI" id="CHEBI:18420"/>
    </cofactor>
    <text evidence="15">Binds 1 Mg(2+) ion per subunit. The magnesium is bound as Mg-PRPP.</text>
</comment>
<dbReference type="GO" id="GO:0005525">
    <property type="term" value="F:GTP binding"/>
    <property type="evidence" value="ECO:0007669"/>
    <property type="project" value="UniProtKB-KW"/>
</dbReference>
<accession>A0A0H2ZSS9</accession>
<feature type="region of interest" description="Disordered" evidence="16">
    <location>
        <begin position="249"/>
        <end position="303"/>
    </location>
</feature>
<proteinExistence type="inferred from homology"/>
<comment type="function">
    <text evidence="12 15">Catalyzes the conversion of uracil and 5-phospho-alpha-D-ribose 1-diphosphate (PRPP) to UMP and diphosphate.</text>
</comment>
<name>A0A0H2ZSS9_MYCA1</name>
<evidence type="ECO:0000256" key="11">
    <source>
        <dbReference type="ARBA" id="ARBA00052919"/>
    </source>
</evidence>
<dbReference type="EC" id="2.4.2.9" evidence="3 15"/>
<keyword evidence="4 15" id="KW-0021">Allosteric enzyme</keyword>
<dbReference type="CDD" id="cd06223">
    <property type="entry name" value="PRTases_typeI"/>
    <property type="match status" value="1"/>
</dbReference>
<dbReference type="PANTHER" id="PTHR32315">
    <property type="entry name" value="ADENINE PHOSPHORIBOSYLTRANSFERASE"/>
    <property type="match status" value="1"/>
</dbReference>
<evidence type="ECO:0000256" key="8">
    <source>
        <dbReference type="ARBA" id="ARBA00022842"/>
    </source>
</evidence>
<dbReference type="InterPro" id="IPR005765">
    <property type="entry name" value="UPRT"/>
</dbReference>
<evidence type="ECO:0000256" key="16">
    <source>
        <dbReference type="SAM" id="MobiDB-lite"/>
    </source>
</evidence>
<evidence type="ECO:0000256" key="13">
    <source>
        <dbReference type="ARBA" id="ARBA00072146"/>
    </source>
</evidence>
<dbReference type="Pfam" id="PF14681">
    <property type="entry name" value="UPRTase"/>
    <property type="match status" value="1"/>
</dbReference>
<comment type="activity regulation">
    <text evidence="15">Allosterically activated by GTP.</text>
</comment>
<dbReference type="HOGENOM" id="CLU_067096_2_3_11"/>
<organism evidence="18 19">
    <name type="scientific">Mycobacterium avium (strain 104)</name>
    <dbReference type="NCBI Taxonomy" id="243243"/>
    <lineage>
        <taxon>Bacteria</taxon>
        <taxon>Bacillati</taxon>
        <taxon>Actinomycetota</taxon>
        <taxon>Actinomycetes</taxon>
        <taxon>Mycobacteriales</taxon>
        <taxon>Mycobacteriaceae</taxon>
        <taxon>Mycobacterium</taxon>
        <taxon>Mycobacterium avium complex (MAC)</taxon>
    </lineage>
</organism>
<dbReference type="InterPro" id="IPR029057">
    <property type="entry name" value="PRTase-like"/>
</dbReference>
<keyword evidence="8 15" id="KW-0460">Magnesium</keyword>
<evidence type="ECO:0000256" key="4">
    <source>
        <dbReference type="ARBA" id="ARBA00022533"/>
    </source>
</evidence>